<keyword evidence="1" id="KW-0539">Nucleus</keyword>
<evidence type="ECO:0000259" key="3">
    <source>
        <dbReference type="Pfam" id="PF12830"/>
    </source>
</evidence>
<feature type="compositionally biased region" description="Basic and acidic residues" evidence="2">
    <location>
        <begin position="187"/>
        <end position="212"/>
    </location>
</feature>
<evidence type="ECO:0000313" key="4">
    <source>
        <dbReference type="EMBL" id="TIB11517.1"/>
    </source>
</evidence>
<gene>
    <name evidence="4" type="ORF">E3P90_02408</name>
</gene>
<dbReference type="GO" id="GO:0034087">
    <property type="term" value="P:establishment of mitotic sister chromatid cohesion"/>
    <property type="evidence" value="ECO:0007669"/>
    <property type="project" value="TreeGrafter"/>
</dbReference>
<dbReference type="GO" id="GO:0061775">
    <property type="term" value="F:cohesin loader activity"/>
    <property type="evidence" value="ECO:0007669"/>
    <property type="project" value="InterPro"/>
</dbReference>
<dbReference type="EMBL" id="SPOF01000023">
    <property type="protein sequence ID" value="TIB11517.1"/>
    <property type="molecule type" value="Genomic_DNA"/>
</dbReference>
<keyword evidence="1" id="KW-0131">Cell cycle</keyword>
<feature type="compositionally biased region" description="Polar residues" evidence="2">
    <location>
        <begin position="216"/>
        <end position="237"/>
    </location>
</feature>
<comment type="caution">
    <text evidence="4">The sequence shown here is derived from an EMBL/GenBank/DDBJ whole genome shotgun (WGS) entry which is preliminary data.</text>
</comment>
<dbReference type="GO" id="GO:1990414">
    <property type="term" value="P:replication-born double-strand break repair via sister chromatid exchange"/>
    <property type="evidence" value="ECO:0007669"/>
    <property type="project" value="TreeGrafter"/>
</dbReference>
<dbReference type="PANTHER" id="PTHR21704">
    <property type="entry name" value="NIPPED-B-LIKE PROTEIN DELANGIN SCC2-RELATED"/>
    <property type="match status" value="1"/>
</dbReference>
<accession>A0A4T0HB06</accession>
<evidence type="ECO:0000256" key="2">
    <source>
        <dbReference type="SAM" id="MobiDB-lite"/>
    </source>
</evidence>
<organism evidence="4 5">
    <name type="scientific">Wallemia ichthyophaga</name>
    <dbReference type="NCBI Taxonomy" id="245174"/>
    <lineage>
        <taxon>Eukaryota</taxon>
        <taxon>Fungi</taxon>
        <taxon>Dikarya</taxon>
        <taxon>Basidiomycota</taxon>
        <taxon>Wallemiomycotina</taxon>
        <taxon>Wallemiomycetes</taxon>
        <taxon>Wallemiales</taxon>
        <taxon>Wallemiaceae</taxon>
        <taxon>Wallemia</taxon>
    </lineage>
</organism>
<dbReference type="InterPro" id="IPR016024">
    <property type="entry name" value="ARM-type_fold"/>
</dbReference>
<dbReference type="Proteomes" id="UP000306954">
    <property type="component" value="Unassembled WGS sequence"/>
</dbReference>
<comment type="similarity">
    <text evidence="1">Belongs to the SCC2/Nipped-B family.</text>
</comment>
<keyword evidence="1" id="KW-0677">Repeat</keyword>
<dbReference type="Gene3D" id="1.25.10.10">
    <property type="entry name" value="Leucine-rich Repeat Variant"/>
    <property type="match status" value="1"/>
</dbReference>
<dbReference type="InterPro" id="IPR033031">
    <property type="entry name" value="Scc2/Nipped-B"/>
</dbReference>
<dbReference type="GO" id="GO:0071169">
    <property type="term" value="P:establishment of protein localization to chromatin"/>
    <property type="evidence" value="ECO:0007669"/>
    <property type="project" value="TreeGrafter"/>
</dbReference>
<dbReference type="GO" id="GO:0003682">
    <property type="term" value="F:chromatin binding"/>
    <property type="evidence" value="ECO:0007669"/>
    <property type="project" value="TreeGrafter"/>
</dbReference>
<proteinExistence type="inferred from homology"/>
<comment type="subcellular location">
    <subcellularLocation>
        <location evidence="1">Nucleus</location>
    </subcellularLocation>
</comment>
<evidence type="ECO:0000256" key="1">
    <source>
        <dbReference type="RuleBase" id="RU364107"/>
    </source>
</evidence>
<feature type="region of interest" description="Disordered" evidence="2">
    <location>
        <begin position="173"/>
        <end position="271"/>
    </location>
</feature>
<dbReference type="SUPFAM" id="SSF48371">
    <property type="entry name" value="ARM repeat"/>
    <property type="match status" value="2"/>
</dbReference>
<feature type="region of interest" description="Disordered" evidence="2">
    <location>
        <begin position="1"/>
        <end position="25"/>
    </location>
</feature>
<evidence type="ECO:0000313" key="5">
    <source>
        <dbReference type="Proteomes" id="UP000306954"/>
    </source>
</evidence>
<reference evidence="4 5" key="1">
    <citation type="submission" date="2019-03" db="EMBL/GenBank/DDBJ databases">
        <title>Sequencing 23 genomes of Wallemia ichthyophaga.</title>
        <authorList>
            <person name="Gostincar C."/>
        </authorList>
    </citation>
    <scope>NUCLEOTIDE SEQUENCE [LARGE SCALE GENOMIC DNA]</scope>
    <source>
        <strain evidence="4 5">EXF-8621</strain>
    </source>
</reference>
<dbReference type="CDD" id="cd23958">
    <property type="entry name" value="SCC2"/>
    <property type="match status" value="1"/>
</dbReference>
<feature type="region of interest" description="Disordered" evidence="2">
    <location>
        <begin position="124"/>
        <end position="159"/>
    </location>
</feature>
<feature type="domain" description="Sister chromatid cohesion C-terminal" evidence="3">
    <location>
        <begin position="1493"/>
        <end position="1668"/>
    </location>
</feature>
<name>A0A4T0HB06_WALIC</name>
<sequence length="1798" mass="201180">MTTKFTVRSFYGGGKDDGPGNSKRPIKNINDVISISPFPNALPSSQFSRLFPESHTYISSPDLASSKPSNEEFDIIWNTGASDDEDIVDLIRKQHQLNIQDESLPNIKLPADISISNNPVHLDIGMPNSTANKVQKSIPPLPRSSKPKTKNTSNAEIALSMQDDSNYLYSLRNRIINDPPPPSSSKLKRENAKTDGENLPAKNKESKKRDVPYEANSPSNKRSKQTEPPKTSRNVSDPKSKPAKQVHFSSDPPAEAMEAEKAPPPVTKDDKFVDKIVAHNPLLKNIPKAASSRRTVVATELSNNSIDKHSLKKLKQLINSILETEDSVLMGVDEIPKEYAAMFASGGHLQATFIKDISSCLNQLYASKPNSILELANNDFDGTSQSELVITLARLIKLLSKTVGLGDKLSVWTVDERDVEGCKRNLQTSTESIIAVECILLIMKFDQLPKQLYFEDVLSKCLSVLRHHLTKTVYSYVEAIEEGYSNPSECLAYIAREDPQPIKKQLSNLFNAIKSSLPSLNALMNLTHVSLGDSVLITATYISIGPFFVAEPTSTKNGAVKNALSPIGGGIGLRELRLTALTLMQNIFANYDTQRHWIIDEILSATIKLPELKKQTRQYQLKSGKSIFTLSALLFQLVQACSHSVHEQVNTLRDKHHLNTFKDEEVDDGKDKKHTEFLLAEAGLWKRALVPTISISQSIMFQVFTHISQSKSQKSSHEADYKIMLENIVNDALTVLHLPEWPGASWLLVVTVKLVEHEIDPKIKSPTEVNNMRSVILEHFGNIFAHVRTVELQRMHEEGKNDSNPYFDIERTVTNGDIGALENLHSIHQQLLMNLYINGSRSELCRSAYESLGSQWGYAIVRGLQVSQTIFEEAGEDETVRHNQSGVQGKLFTFLQEIWAEDENMDFADYNRLSMNQMEYITLQLSSTSLVQKAQDRILVTILESFSSNSASIRAKAVKALGVAIMSDNSLLNDEDIKRCISSRVGDVASSVRDAALDVLSKHLAKDSGVADAYFTIVSRRIDDSSPAVRKRVAKLLRDIYESTTSLKRKAEIAKLFCLRIADEDDLLKDAALDALDKLWLDLVIPKSSAKEKAFIRDEKSYDEDDQSKSINDVVEIIMMVTKLFGDRYSLFEEAMLKLVKRHPMSHNVQISTRLKSIANSLVDRLDMREEDKNFSPLACVRAILVISGTGKGVVGGSAAEQLLPLLTNGRSPEERAICEATLKIFRKVIPRLPIVTSMRLTDNLQNRLLPLIANPNGRMSELSEAVACLCHVVTRHTNSYVTLTRMLLKAVTETKALLDSNSQTKEAFMKCRVLIIIMSLLVQHCDFDDVKNYDDMHVRERARQQYFNAANDLDEVDKLLVFEHTDESDDEREFTIPVRIWVLLMAVRSNVKEPSIRALTLRGLGCLFVGYPYLMNDLASIQMMDEVFGDTDTQHKSDQLQLLLVFQEYLRVDELKKNDKPDDATVQNKEITVDNLIGDADVLNDSNVGPRVLTRYLRHILDAALSTSAAISAPAIDILGFVVKQGLTHPIELLPALVALETSTSGATVAKAKELHATLHSKHASVLNTQYLATVEKAFQYHRLITGQENGFRNDVALLETWFDFMKEKRLMKLDFLGGIVKHFDMNPLRKAVSDDSISMSKFVADNLLAFSYQNNEEVLCIGKMLSTYLATHGEQLRDELSFENINETMKNMIRSSVVFSICTLLKSNLRDMYGFTDKQFFEYNPKKKTSYGDKALAIKTEMRPIEYGAIPGAAKIMSTKEDFTEQIDAYFNLIDDSPTTGLDDDAESMLSDGSSD</sequence>
<dbReference type="Pfam" id="PF12830">
    <property type="entry name" value="Nipped-B_C"/>
    <property type="match status" value="1"/>
</dbReference>
<dbReference type="InterPro" id="IPR024986">
    <property type="entry name" value="Nipped-B_C"/>
</dbReference>
<dbReference type="PANTHER" id="PTHR21704:SF18">
    <property type="entry name" value="NIPPED-B-LIKE PROTEIN"/>
    <property type="match status" value="1"/>
</dbReference>
<protein>
    <recommendedName>
        <fullName evidence="1">Sister chromatid cohesion protein</fullName>
    </recommendedName>
</protein>
<dbReference type="GO" id="GO:0140588">
    <property type="term" value="P:chromatin looping"/>
    <property type="evidence" value="ECO:0007669"/>
    <property type="project" value="InterPro"/>
</dbReference>
<dbReference type="GO" id="GO:0010468">
    <property type="term" value="P:regulation of gene expression"/>
    <property type="evidence" value="ECO:0007669"/>
    <property type="project" value="InterPro"/>
</dbReference>
<dbReference type="GO" id="GO:0090694">
    <property type="term" value="C:Scc2-Scc4 cohesin loading complex"/>
    <property type="evidence" value="ECO:0007669"/>
    <property type="project" value="TreeGrafter"/>
</dbReference>
<dbReference type="InterPro" id="IPR011989">
    <property type="entry name" value="ARM-like"/>
</dbReference>